<feature type="non-terminal residue" evidence="3">
    <location>
        <position position="1358"/>
    </location>
</feature>
<organism evidence="3 4">
    <name type="scientific">Gilvimarinus algae</name>
    <dbReference type="NCBI Taxonomy" id="3058037"/>
    <lineage>
        <taxon>Bacteria</taxon>
        <taxon>Pseudomonadati</taxon>
        <taxon>Pseudomonadota</taxon>
        <taxon>Gammaproteobacteria</taxon>
        <taxon>Cellvibrionales</taxon>
        <taxon>Cellvibrionaceae</taxon>
        <taxon>Gilvimarinus</taxon>
    </lineage>
</organism>
<dbReference type="EMBL" id="JAULRT010000046">
    <property type="protein sequence ID" value="MDO3381787.1"/>
    <property type="molecule type" value="Genomic_DNA"/>
</dbReference>
<feature type="chain" id="PRO_5047256992" evidence="1">
    <location>
        <begin position="18"/>
        <end position="1358"/>
    </location>
</feature>
<protein>
    <submittedName>
        <fullName evidence="3">Inverse autotransporter beta domain-containing protein</fullName>
    </submittedName>
</protein>
<evidence type="ECO:0000256" key="1">
    <source>
        <dbReference type="SAM" id="SignalP"/>
    </source>
</evidence>
<reference evidence="3" key="1">
    <citation type="submission" date="2023-07" db="EMBL/GenBank/DDBJ databases">
        <title>Gilvimarinus algae sp. nov., isolated from the surface of Kelp.</title>
        <authorList>
            <person name="Sun Y.Y."/>
            <person name="Gong Y."/>
            <person name="Du Z.J."/>
        </authorList>
    </citation>
    <scope>NUCLEOTIDE SEQUENCE</scope>
    <source>
        <strain evidence="3">SDUM040014</strain>
    </source>
</reference>
<feature type="domain" description="Inverse autotransporter beta-domain" evidence="2">
    <location>
        <begin position="57"/>
        <end position="148"/>
    </location>
</feature>
<dbReference type="RefSeq" id="WP_302711943.1">
    <property type="nucleotide sequence ID" value="NZ_JAULRT010000046.1"/>
</dbReference>
<evidence type="ECO:0000259" key="2">
    <source>
        <dbReference type="Pfam" id="PF11924"/>
    </source>
</evidence>
<keyword evidence="4" id="KW-1185">Reference proteome</keyword>
<sequence length="1358" mass="139209">MSHLSSLGSYSSLGVLAAVLAGTPLVSQGADKTPQPATKPKWYSTTFYAGARLGDDRTIGELGLLVPVLQAPHSNFYADLRGRIDEDTNEFNLGLGYRQVLGQESFLLGGYFYRDRLESEYDNSFAQYTLGLEVQGPSWKLGFNHYEPDDDEGKSVAPAETVVTGNPNATPELVWEAQQLYFLRPGGTETVTQWREYALGGNDIELSYKLLGSETQELWLSGGYYRFDADGLDEKAEGPRAKIEWRRDIDVLPEGSRIELGLQWQDDDLRGDQSYLSFGIHIPLGGKSRSRGEDYRRWYEDRMTDRPVRDVDVITAAQNHVIERREQEAVRESVVFADGPWAGREVGSVVFASADGSGSGAPDSPTSFSSAVNGSGDGSRVVFVSGEHAGASVEQDDLFIVSGGGLSVRSADNNELIGVFGADTAGAEFTDTVTFTGDDIVVQGVDFTGGLQLQGLNNFTLSGSDSGDVQLDNVSGDILFNDVNFSGLHATGGSANFVHASGSLHRSTDGFVVDLAEVQGGQFTFQQTVSAASMASGVRIHNLADTSVAFSGLDFSGIQGPGVLIGGESAATASSANLQKESGTSIQLGSVVMHNTAGNALEISGDYQVSAGAISLSDIGGSGLVFAGATGSFTSGAISISNVAQTGLDFTDSNTAFSSGSLSIAGANVGIDLTRSSNSIDIANGALSGFGDVGVQFNATDTLADTAGSQFTMGGGSIAAAPGSYVLDAIGLDENSGLYDFTGVAFDGEFLFDLTDAGEGLFYVAANATGSGDGSSSADLASIETAQAYADSSASDVTFVLVNDGNAIDVSTLAGGSFVLGDGQGLASFNDDHTSEIGIPKNLIGDFGSIGLKDPTGHGTATLTGGTGSLITLGNNNVIEDIILDGGSSGLFGDGIEGLVLSDAQFLNTAGYALNFSDISGVFTLTDLVFEGNQSYLLIDGSSADFTADGFTASANGGPLLSITGQTGGSIQLGQLQSVSGNSSGSVRSQSQSGGSLAIAGIEIAEFSGNAAVSFTGRGNVSIGDLNLNLVRGDALVADGVRLQIANGGSLRTNNGAVLALSDVNASGGIRLGDLYSRGSNQTAVLLEDVSGDIDVGNIDIVNPSNTGISFEDFSGDFTARSLDISGGDTAIDLTDSGGDIVIAQGGVIQSFSGVGVQFNRTGSLANSANADFRFGGGTITASGSSYVMDAMGLDETRGTYNFSGVSFTGDFLFAEDPNQVGDLFFVASTATGDGSGSDENNYADVATAQIQASTGDLTTFVFVNDGSAIDVGAGGFTLSDGQVVSGFGNDNSFGLLVPENLIGDFSGAGIEDPTGNGAAMLTGATGAVLNLANANLVEHITIGSAVDGIGALNITDA</sequence>
<evidence type="ECO:0000313" key="4">
    <source>
        <dbReference type="Proteomes" id="UP001168380"/>
    </source>
</evidence>
<proteinExistence type="predicted"/>
<dbReference type="InterPro" id="IPR038177">
    <property type="entry name" value="IAT_beta_sf"/>
</dbReference>
<dbReference type="InterPro" id="IPR024519">
    <property type="entry name" value="IAT_beta"/>
</dbReference>
<dbReference type="Gene3D" id="2.40.160.160">
    <property type="entry name" value="Inverse autotransporter, beta-domain"/>
    <property type="match status" value="1"/>
</dbReference>
<comment type="caution">
    <text evidence="3">The sequence shown here is derived from an EMBL/GenBank/DDBJ whole genome shotgun (WGS) entry which is preliminary data.</text>
</comment>
<name>A0ABT8TCG1_9GAMM</name>
<dbReference type="Pfam" id="PF11924">
    <property type="entry name" value="IAT_beta"/>
    <property type="match status" value="1"/>
</dbReference>
<dbReference type="Proteomes" id="UP001168380">
    <property type="component" value="Unassembled WGS sequence"/>
</dbReference>
<keyword evidence="1" id="KW-0732">Signal</keyword>
<accession>A0ABT8TCG1</accession>
<gene>
    <name evidence="3" type="ORF">QWI16_06335</name>
</gene>
<feature type="signal peptide" evidence="1">
    <location>
        <begin position="1"/>
        <end position="17"/>
    </location>
</feature>
<evidence type="ECO:0000313" key="3">
    <source>
        <dbReference type="EMBL" id="MDO3381787.1"/>
    </source>
</evidence>